<dbReference type="RefSeq" id="WP_190890506.1">
    <property type="nucleotide sequence ID" value="NZ_JACWZY010000028.1"/>
</dbReference>
<dbReference type="EMBL" id="JACWZY010000028">
    <property type="protein sequence ID" value="MBD2704164.1"/>
    <property type="molecule type" value="Genomic_DNA"/>
</dbReference>
<organism evidence="1 2">
    <name type="scientific">Spirosoma profusum</name>
    <dbReference type="NCBI Taxonomy" id="2771354"/>
    <lineage>
        <taxon>Bacteria</taxon>
        <taxon>Pseudomonadati</taxon>
        <taxon>Bacteroidota</taxon>
        <taxon>Cytophagia</taxon>
        <taxon>Cytophagales</taxon>
        <taxon>Cytophagaceae</taxon>
        <taxon>Spirosoma</taxon>
    </lineage>
</organism>
<reference evidence="1" key="1">
    <citation type="submission" date="2020-09" db="EMBL/GenBank/DDBJ databases">
        <authorList>
            <person name="Kim M.K."/>
        </authorList>
    </citation>
    <scope>NUCLEOTIDE SEQUENCE</scope>
    <source>
        <strain evidence="1">BT702</strain>
    </source>
</reference>
<sequence>MTLYNRNPYECNDLDELREWVARLKESASILREIDRHLREMNDLLYQTNTEQGYLIDAQKEQINLLREKLAQYEIAFSVEHYNHVCRLN</sequence>
<protein>
    <submittedName>
        <fullName evidence="1">Uncharacterized protein</fullName>
    </submittedName>
</protein>
<name>A0A926Y031_9BACT</name>
<dbReference type="Proteomes" id="UP000598820">
    <property type="component" value="Unassembled WGS sequence"/>
</dbReference>
<evidence type="ECO:0000313" key="1">
    <source>
        <dbReference type="EMBL" id="MBD2704164.1"/>
    </source>
</evidence>
<proteinExistence type="predicted"/>
<gene>
    <name evidence="1" type="ORF">IC229_26205</name>
</gene>
<keyword evidence="2" id="KW-1185">Reference proteome</keyword>
<dbReference type="AlphaFoldDB" id="A0A926Y031"/>
<comment type="caution">
    <text evidence="1">The sequence shown here is derived from an EMBL/GenBank/DDBJ whole genome shotgun (WGS) entry which is preliminary data.</text>
</comment>
<accession>A0A926Y031</accession>
<evidence type="ECO:0000313" key="2">
    <source>
        <dbReference type="Proteomes" id="UP000598820"/>
    </source>
</evidence>